<name>A0A0S8JLF9_UNCT6</name>
<evidence type="ECO:0000259" key="13">
    <source>
        <dbReference type="Pfam" id="PF01433"/>
    </source>
</evidence>
<feature type="signal peptide" evidence="12">
    <location>
        <begin position="1"/>
        <end position="22"/>
    </location>
</feature>
<feature type="domain" description="FlgD/Vpr Ig-like" evidence="14">
    <location>
        <begin position="622"/>
        <end position="672"/>
    </location>
</feature>
<dbReference type="PRINTS" id="PR00756">
    <property type="entry name" value="ALADIPTASE"/>
</dbReference>
<dbReference type="Gene3D" id="2.60.40.4070">
    <property type="match status" value="1"/>
</dbReference>
<dbReference type="Pfam" id="PF13860">
    <property type="entry name" value="FlgD_ig"/>
    <property type="match status" value="1"/>
</dbReference>
<dbReference type="GO" id="GO:0042277">
    <property type="term" value="F:peptide binding"/>
    <property type="evidence" value="ECO:0007669"/>
    <property type="project" value="TreeGrafter"/>
</dbReference>
<dbReference type="SUPFAM" id="SSF55486">
    <property type="entry name" value="Metalloproteases ('zincins'), catalytic domain"/>
    <property type="match status" value="1"/>
</dbReference>
<dbReference type="InterPro" id="IPR026444">
    <property type="entry name" value="Secre_tail"/>
</dbReference>
<proteinExistence type="inferred from homology"/>
<dbReference type="GO" id="GO:0070006">
    <property type="term" value="F:metalloaminopeptidase activity"/>
    <property type="evidence" value="ECO:0007669"/>
    <property type="project" value="TreeGrafter"/>
</dbReference>
<comment type="similarity">
    <text evidence="3">Belongs to the peptidase M1 family.</text>
</comment>
<dbReference type="GO" id="GO:0005615">
    <property type="term" value="C:extracellular space"/>
    <property type="evidence" value="ECO:0007669"/>
    <property type="project" value="TreeGrafter"/>
</dbReference>
<accession>A0A0S8JLF9</accession>
<comment type="catalytic activity">
    <reaction evidence="1">
        <text>Release of an N-terminal amino acid, Xaa-|-Yaa- from a peptide, amide or arylamide. Xaa is preferably Ala, but may be most amino acids including Pro (slow action). When a terminal hydrophobic residue is followed by a prolyl residue, the two may be released as an intact Xaa-Pro dipeptide.</text>
        <dbReference type="EC" id="3.4.11.2"/>
    </reaction>
</comment>
<dbReference type="GO" id="GO:0008270">
    <property type="term" value="F:zinc ion binding"/>
    <property type="evidence" value="ECO:0007669"/>
    <property type="project" value="InterPro"/>
</dbReference>
<feature type="domain" description="Aminopeptidase N-like N-terminal" evidence="15">
    <location>
        <begin position="69"/>
        <end position="237"/>
    </location>
</feature>
<sequence>MLLKRLMLGAVLGIALAHPAVAGLLSTPSGSPHDDGYELLRQSKSRVLSAVGQDAYSTLAESTHAYDVLHYALDITVDIDGDSMFGQATITAASEEDGLDSLDLHLEGLEVDRILSGEDTLAFSRLNDTLKIDLGATYSTGDTFDVRVDYHGVPLYSTYVGGFDITSDVSFTFNEPIAARRWFPCFDEPRDKATLTMSAAVPPGYIVASNGLLIDVRSTDQYVVYTYEETHPIATYLISLAIDDYAVWSDWHFRAPGDSVEIIYYAHPWDSANAAISWDDTPNMVDFFASVFGPYPFDKYGMAEAPIFNGWGAMEHQTCTTYGHMLVNGGHSYDWIVAHELAHQWWGDWVTLLDWRHIWLNEGFATYGDALYVEHRDGDAAFRGRMQSFANTYFYEDNSIRYPIFDPPPGYLFGACEYEKGAWVLHMMRYIFDDDSLYFEAIRNYGDTYGGGVASTDDLQAEFEALYGDSLDWFFQQWIYQAGHPEFEISWTAQEVDQGPYEVEIVLHQVQEDSATSTPIFEMPAEILVIIPGEDSLVSFRFDSEYDTVYAMVDSMPTGVYLDPNTWLLHQVVSLTDVGDQTDYTSSACSIALLQNAPNPFSHSTTISYMVYGPADESRIPVTLSLYNIQGQHVRTLVDARQSHGPHTITWDGRDDRGRPVSSGVYFYRLEAPGHHHTRKIVLVH</sequence>
<evidence type="ECO:0000313" key="17">
    <source>
        <dbReference type="Proteomes" id="UP000051035"/>
    </source>
</evidence>
<dbReference type="InterPro" id="IPR042097">
    <property type="entry name" value="Aminopeptidase_N-like_N_sf"/>
</dbReference>
<evidence type="ECO:0000256" key="7">
    <source>
        <dbReference type="ARBA" id="ARBA00022670"/>
    </source>
</evidence>
<keyword evidence="12" id="KW-0732">Signal</keyword>
<comment type="cofactor">
    <cofactor evidence="2">
        <name>Zn(2+)</name>
        <dbReference type="ChEBI" id="CHEBI:29105"/>
    </cofactor>
</comment>
<evidence type="ECO:0000256" key="3">
    <source>
        <dbReference type="ARBA" id="ARBA00010136"/>
    </source>
</evidence>
<keyword evidence="10" id="KW-0862">Zinc</keyword>
<dbReference type="InterPro" id="IPR014782">
    <property type="entry name" value="Peptidase_M1_dom"/>
</dbReference>
<evidence type="ECO:0000256" key="10">
    <source>
        <dbReference type="ARBA" id="ARBA00022833"/>
    </source>
</evidence>
<dbReference type="InterPro" id="IPR045357">
    <property type="entry name" value="Aminopeptidase_N-like_N"/>
</dbReference>
<dbReference type="GO" id="GO:0006508">
    <property type="term" value="P:proteolysis"/>
    <property type="evidence" value="ECO:0007669"/>
    <property type="project" value="UniProtKB-KW"/>
</dbReference>
<dbReference type="GO" id="GO:0043171">
    <property type="term" value="P:peptide catabolic process"/>
    <property type="evidence" value="ECO:0007669"/>
    <property type="project" value="TreeGrafter"/>
</dbReference>
<dbReference type="GO" id="GO:0016020">
    <property type="term" value="C:membrane"/>
    <property type="evidence" value="ECO:0007669"/>
    <property type="project" value="TreeGrafter"/>
</dbReference>
<organism evidence="16 17">
    <name type="scientific">candidate division TA06 bacterium SM1_40</name>
    <dbReference type="NCBI Taxonomy" id="1703773"/>
    <lineage>
        <taxon>Bacteria</taxon>
        <taxon>Bacteria division TA06</taxon>
    </lineage>
</organism>
<keyword evidence="9" id="KW-0378">Hydrolase</keyword>
<dbReference type="GO" id="GO:0005737">
    <property type="term" value="C:cytoplasm"/>
    <property type="evidence" value="ECO:0007669"/>
    <property type="project" value="TreeGrafter"/>
</dbReference>
<dbReference type="Gene3D" id="1.10.390.10">
    <property type="entry name" value="Neutral Protease Domain 2"/>
    <property type="match status" value="1"/>
</dbReference>
<dbReference type="AlphaFoldDB" id="A0A0S8JLF9"/>
<dbReference type="InterPro" id="IPR001930">
    <property type="entry name" value="Peptidase_M1"/>
</dbReference>
<gene>
    <name evidence="16" type="ORF">AMJ71_02975</name>
</gene>
<dbReference type="Proteomes" id="UP000051035">
    <property type="component" value="Unassembled WGS sequence"/>
</dbReference>
<evidence type="ECO:0000256" key="5">
    <source>
        <dbReference type="ARBA" id="ARBA00015611"/>
    </source>
</evidence>
<evidence type="ECO:0000259" key="14">
    <source>
        <dbReference type="Pfam" id="PF13860"/>
    </source>
</evidence>
<keyword evidence="8" id="KW-0479">Metal-binding</keyword>
<dbReference type="GO" id="GO:0016285">
    <property type="term" value="F:alanyl aminopeptidase activity"/>
    <property type="evidence" value="ECO:0007669"/>
    <property type="project" value="UniProtKB-EC"/>
</dbReference>
<dbReference type="Gene3D" id="2.60.40.1730">
    <property type="entry name" value="tricorn interacting facor f3 domain"/>
    <property type="match status" value="1"/>
</dbReference>
<dbReference type="EMBL" id="LJVA01000022">
    <property type="protein sequence ID" value="KPL10490.1"/>
    <property type="molecule type" value="Genomic_DNA"/>
</dbReference>
<dbReference type="SUPFAM" id="SSF63737">
    <property type="entry name" value="Leukotriene A4 hydrolase N-terminal domain"/>
    <property type="match status" value="1"/>
</dbReference>
<dbReference type="InterPro" id="IPR027268">
    <property type="entry name" value="Peptidase_M4/M1_CTD_sf"/>
</dbReference>
<dbReference type="PANTHER" id="PTHR11533:SF174">
    <property type="entry name" value="PUROMYCIN-SENSITIVE AMINOPEPTIDASE-RELATED"/>
    <property type="match status" value="1"/>
</dbReference>
<keyword evidence="7" id="KW-0645">Protease</keyword>
<keyword evidence="11" id="KW-0482">Metalloprotease</keyword>
<reference evidence="16 17" key="1">
    <citation type="journal article" date="2015" name="Microbiome">
        <title>Genomic resolution of linkages in carbon, nitrogen, and sulfur cycling among widespread estuary sediment bacteria.</title>
        <authorList>
            <person name="Baker B.J."/>
            <person name="Lazar C.S."/>
            <person name="Teske A.P."/>
            <person name="Dick G.J."/>
        </authorList>
    </citation>
    <scope>NUCLEOTIDE SEQUENCE [LARGE SCALE GENOMIC DNA]</scope>
    <source>
        <strain evidence="16">SM1_40</strain>
    </source>
</reference>
<evidence type="ECO:0000256" key="1">
    <source>
        <dbReference type="ARBA" id="ARBA00000098"/>
    </source>
</evidence>
<dbReference type="NCBIfam" id="TIGR04183">
    <property type="entry name" value="Por_Secre_tail"/>
    <property type="match status" value="1"/>
</dbReference>
<dbReference type="PANTHER" id="PTHR11533">
    <property type="entry name" value="PROTEASE M1 ZINC METALLOPROTEASE"/>
    <property type="match status" value="1"/>
</dbReference>
<dbReference type="Pfam" id="PF01433">
    <property type="entry name" value="Peptidase_M1"/>
    <property type="match status" value="1"/>
</dbReference>
<evidence type="ECO:0000256" key="4">
    <source>
        <dbReference type="ARBA" id="ARBA00012564"/>
    </source>
</evidence>
<evidence type="ECO:0000256" key="2">
    <source>
        <dbReference type="ARBA" id="ARBA00001947"/>
    </source>
</evidence>
<feature type="chain" id="PRO_5006649073" description="Aminopeptidase N" evidence="12">
    <location>
        <begin position="23"/>
        <end position="685"/>
    </location>
</feature>
<dbReference type="Pfam" id="PF17900">
    <property type="entry name" value="Peptidase_M1_N"/>
    <property type="match status" value="1"/>
</dbReference>
<evidence type="ECO:0000256" key="8">
    <source>
        <dbReference type="ARBA" id="ARBA00022723"/>
    </source>
</evidence>
<keyword evidence="6" id="KW-0031">Aminopeptidase</keyword>
<dbReference type="CDD" id="cd09603">
    <property type="entry name" value="M1_APN_like"/>
    <property type="match status" value="1"/>
</dbReference>
<evidence type="ECO:0000256" key="9">
    <source>
        <dbReference type="ARBA" id="ARBA00022801"/>
    </source>
</evidence>
<comment type="caution">
    <text evidence="16">The sequence shown here is derived from an EMBL/GenBank/DDBJ whole genome shotgun (WGS) entry which is preliminary data.</text>
</comment>
<evidence type="ECO:0000259" key="15">
    <source>
        <dbReference type="Pfam" id="PF17900"/>
    </source>
</evidence>
<evidence type="ECO:0000313" key="16">
    <source>
        <dbReference type="EMBL" id="KPL10490.1"/>
    </source>
</evidence>
<dbReference type="InterPro" id="IPR025965">
    <property type="entry name" value="FlgD/Vpr_Ig-like"/>
</dbReference>
<evidence type="ECO:0000256" key="6">
    <source>
        <dbReference type="ARBA" id="ARBA00022438"/>
    </source>
</evidence>
<evidence type="ECO:0000256" key="11">
    <source>
        <dbReference type="ARBA" id="ARBA00023049"/>
    </source>
</evidence>
<feature type="domain" description="Peptidase M1 membrane alanine aminopeptidase" evidence="13">
    <location>
        <begin position="279"/>
        <end position="478"/>
    </location>
</feature>
<evidence type="ECO:0000256" key="12">
    <source>
        <dbReference type="SAM" id="SignalP"/>
    </source>
</evidence>
<protein>
    <recommendedName>
        <fullName evidence="5">Aminopeptidase N</fullName>
        <ecNumber evidence="4">3.4.11.2</ecNumber>
    </recommendedName>
</protein>
<dbReference type="InterPro" id="IPR050344">
    <property type="entry name" value="Peptidase_M1_aminopeptidases"/>
</dbReference>
<dbReference type="EC" id="3.4.11.2" evidence="4"/>